<dbReference type="AlphaFoldDB" id="G7YMS3"/>
<organism evidence="1 2">
    <name type="scientific">Clonorchis sinensis</name>
    <name type="common">Chinese liver fluke</name>
    <dbReference type="NCBI Taxonomy" id="79923"/>
    <lineage>
        <taxon>Eukaryota</taxon>
        <taxon>Metazoa</taxon>
        <taxon>Spiralia</taxon>
        <taxon>Lophotrochozoa</taxon>
        <taxon>Platyhelminthes</taxon>
        <taxon>Trematoda</taxon>
        <taxon>Digenea</taxon>
        <taxon>Opisthorchiida</taxon>
        <taxon>Opisthorchiata</taxon>
        <taxon>Opisthorchiidae</taxon>
        <taxon>Clonorchis</taxon>
    </lineage>
</organism>
<accession>G7YMS3</accession>
<keyword evidence="2" id="KW-1185">Reference proteome</keyword>
<evidence type="ECO:0000313" key="2">
    <source>
        <dbReference type="Proteomes" id="UP000008909"/>
    </source>
</evidence>
<proteinExistence type="predicted"/>
<reference evidence="1" key="1">
    <citation type="journal article" date="2011" name="Genome Biol.">
        <title>The draft genome of the carcinogenic human liver fluke Clonorchis sinensis.</title>
        <authorList>
            <person name="Wang X."/>
            <person name="Chen W."/>
            <person name="Huang Y."/>
            <person name="Sun J."/>
            <person name="Men J."/>
            <person name="Liu H."/>
            <person name="Luo F."/>
            <person name="Guo L."/>
            <person name="Lv X."/>
            <person name="Deng C."/>
            <person name="Zhou C."/>
            <person name="Fan Y."/>
            <person name="Li X."/>
            <person name="Huang L."/>
            <person name="Hu Y."/>
            <person name="Liang C."/>
            <person name="Hu X."/>
            <person name="Xu J."/>
            <person name="Yu X."/>
        </authorList>
    </citation>
    <scope>NUCLEOTIDE SEQUENCE [LARGE SCALE GENOMIC DNA]</scope>
    <source>
        <strain evidence="1">Henan</strain>
    </source>
</reference>
<sequence length="184" mass="21310">MTQSDMSVKAVEDFVESFLLTRSSAQCRKKRLREGNTTAVFRTSECECESALRPIGMRVPKPKKHYADRCEVRKDCGQPYTAFRPNVSENACGYADDGKSLATFSDKFISLSDEIKLFNVMRSTRKHLSPNWFQCTWKTPYCPTRSKMEATREYTYSQQYCTLHQVILVYYTRRKPSSETTVLC</sequence>
<dbReference type="EMBL" id="DF143830">
    <property type="protein sequence ID" value="GAA54254.1"/>
    <property type="molecule type" value="Genomic_DNA"/>
</dbReference>
<evidence type="ECO:0000313" key="1">
    <source>
        <dbReference type="EMBL" id="GAA54254.1"/>
    </source>
</evidence>
<name>G7YMS3_CLOSI</name>
<protein>
    <submittedName>
        <fullName evidence="1">Uncharacterized protein</fullName>
    </submittedName>
</protein>
<reference key="2">
    <citation type="submission" date="2011-10" db="EMBL/GenBank/DDBJ databases">
        <title>The genome and transcriptome sequence of Clonorchis sinensis provide insights into the carcinogenic liver fluke.</title>
        <authorList>
            <person name="Wang X."/>
            <person name="Huang Y."/>
            <person name="Chen W."/>
            <person name="Liu H."/>
            <person name="Guo L."/>
            <person name="Chen Y."/>
            <person name="Luo F."/>
            <person name="Zhou W."/>
            <person name="Sun J."/>
            <person name="Mao Q."/>
            <person name="Liang P."/>
            <person name="Zhou C."/>
            <person name="Tian Y."/>
            <person name="Men J."/>
            <person name="Lv X."/>
            <person name="Huang L."/>
            <person name="Zhou J."/>
            <person name="Hu Y."/>
            <person name="Li R."/>
            <person name="Zhang F."/>
            <person name="Lei H."/>
            <person name="Li X."/>
            <person name="Hu X."/>
            <person name="Liang C."/>
            <person name="Xu J."/>
            <person name="Wu Z."/>
            <person name="Yu X."/>
        </authorList>
    </citation>
    <scope>NUCLEOTIDE SEQUENCE</scope>
    <source>
        <strain>Henan</strain>
    </source>
</reference>
<gene>
    <name evidence="1" type="ORF">CLF_113044</name>
</gene>
<dbReference type="Proteomes" id="UP000008909">
    <property type="component" value="Unassembled WGS sequence"/>
</dbReference>